<evidence type="ECO:0000313" key="4">
    <source>
        <dbReference type="Proteomes" id="UP000886833"/>
    </source>
</evidence>
<sequence length="20" mass="2575">MKIYRAYKFRLYPTVDQRIL</sequence>
<reference evidence="3" key="2">
    <citation type="journal article" date="2021" name="PeerJ">
        <title>Extensive microbial diversity within the chicken gut microbiome revealed by metagenomics and culture.</title>
        <authorList>
            <person name="Gilroy R."/>
            <person name="Ravi A."/>
            <person name="Getino M."/>
            <person name="Pursley I."/>
            <person name="Horton D.L."/>
            <person name="Alikhan N.F."/>
            <person name="Baker D."/>
            <person name="Gharbi K."/>
            <person name="Hall N."/>
            <person name="Watson M."/>
            <person name="Adriaenssens E.M."/>
            <person name="Foster-Nyarko E."/>
            <person name="Jarju S."/>
            <person name="Secka A."/>
            <person name="Antonio M."/>
            <person name="Oren A."/>
            <person name="Chaudhuri R.R."/>
            <person name="La Ragione R."/>
            <person name="Hildebrand F."/>
            <person name="Pallen M.J."/>
        </authorList>
    </citation>
    <scope>NUCLEOTIDE SEQUENCE</scope>
    <source>
        <strain evidence="3">CHK195-26880</strain>
    </source>
</reference>
<comment type="caution">
    <text evidence="3">The sequence shown here is derived from an EMBL/GenBank/DDBJ whole genome shotgun (WGS) entry which is preliminary data.</text>
</comment>
<name>A0A9D1KBW5_9FIRM</name>
<dbReference type="EMBL" id="DVKQ01000004">
    <property type="protein sequence ID" value="HIT36950.1"/>
    <property type="molecule type" value="Genomic_DNA"/>
</dbReference>
<evidence type="ECO:0000259" key="1">
    <source>
        <dbReference type="Pfam" id="PF12323"/>
    </source>
</evidence>
<dbReference type="AlphaFoldDB" id="A0A9D1KBW5"/>
<dbReference type="EMBL" id="DVKQ01000075">
    <property type="protein sequence ID" value="HIT38004.1"/>
    <property type="molecule type" value="Genomic_DNA"/>
</dbReference>
<organism evidence="3 4">
    <name type="scientific">Candidatus Onthousia faecipullorum</name>
    <dbReference type="NCBI Taxonomy" id="2840887"/>
    <lineage>
        <taxon>Bacteria</taxon>
        <taxon>Bacillati</taxon>
        <taxon>Bacillota</taxon>
        <taxon>Bacilli</taxon>
        <taxon>Candidatus Onthousia</taxon>
    </lineage>
</organism>
<dbReference type="Proteomes" id="UP000886833">
    <property type="component" value="Unassembled WGS sequence"/>
</dbReference>
<evidence type="ECO:0000313" key="3">
    <source>
        <dbReference type="EMBL" id="HIT38004.1"/>
    </source>
</evidence>
<reference evidence="3" key="1">
    <citation type="submission" date="2020-10" db="EMBL/GenBank/DDBJ databases">
        <authorList>
            <person name="Gilroy R."/>
        </authorList>
    </citation>
    <scope>NUCLEOTIDE SEQUENCE</scope>
    <source>
        <strain evidence="3">CHK195-26880</strain>
    </source>
</reference>
<dbReference type="Pfam" id="PF12323">
    <property type="entry name" value="HTH_OrfB_IS605"/>
    <property type="match status" value="1"/>
</dbReference>
<accession>A0A9D1KBW5</accession>
<dbReference type="InterPro" id="IPR021027">
    <property type="entry name" value="Transposase_put_HTH"/>
</dbReference>
<protein>
    <submittedName>
        <fullName evidence="3">Helix-turn-helix domain-containing protein</fullName>
    </submittedName>
</protein>
<feature type="non-terminal residue" evidence="3">
    <location>
        <position position="20"/>
    </location>
</feature>
<gene>
    <name evidence="2" type="ORF">IAB59_00530</name>
    <name evidence="3" type="ORF">IAB59_05985</name>
</gene>
<evidence type="ECO:0000313" key="2">
    <source>
        <dbReference type="EMBL" id="HIT36950.1"/>
    </source>
</evidence>
<feature type="domain" description="Transposase putative helix-turn-helix" evidence="1">
    <location>
        <begin position="1"/>
        <end position="19"/>
    </location>
</feature>
<proteinExistence type="predicted"/>